<reference evidence="2" key="1">
    <citation type="submission" date="2019-08" db="EMBL/GenBank/DDBJ databases">
        <authorList>
            <person name="Kucharzyk K."/>
            <person name="Murdoch R.W."/>
            <person name="Higgins S."/>
            <person name="Loffler F."/>
        </authorList>
    </citation>
    <scope>NUCLEOTIDE SEQUENCE</scope>
</reference>
<name>A0A645I2R7_9ZZZZ</name>
<gene>
    <name evidence="2" type="ORF">SDC9_193164</name>
</gene>
<accession>A0A645I2R7</accession>
<evidence type="ECO:0000313" key="2">
    <source>
        <dbReference type="EMBL" id="MPN45597.1"/>
    </source>
</evidence>
<keyword evidence="1" id="KW-0472">Membrane</keyword>
<evidence type="ECO:0000256" key="1">
    <source>
        <dbReference type="SAM" id="Phobius"/>
    </source>
</evidence>
<organism evidence="2">
    <name type="scientific">bioreactor metagenome</name>
    <dbReference type="NCBI Taxonomy" id="1076179"/>
    <lineage>
        <taxon>unclassified sequences</taxon>
        <taxon>metagenomes</taxon>
        <taxon>ecological metagenomes</taxon>
    </lineage>
</organism>
<protein>
    <submittedName>
        <fullName evidence="2">Uncharacterized protein</fullName>
    </submittedName>
</protein>
<proteinExistence type="predicted"/>
<feature type="transmembrane region" description="Helical" evidence="1">
    <location>
        <begin position="33"/>
        <end position="59"/>
    </location>
</feature>
<dbReference type="EMBL" id="VSSQ01105619">
    <property type="protein sequence ID" value="MPN45597.1"/>
    <property type="molecule type" value="Genomic_DNA"/>
</dbReference>
<comment type="caution">
    <text evidence="2">The sequence shown here is derived from an EMBL/GenBank/DDBJ whole genome shotgun (WGS) entry which is preliminary data.</text>
</comment>
<dbReference type="AlphaFoldDB" id="A0A645I2R7"/>
<keyword evidence="1" id="KW-1133">Transmembrane helix</keyword>
<sequence>MSRVNVRKHFLKAGTVEVRAAVAVVRIKTVMRVAVFMGVFFKDLLLMGNAVAISIYFIITGQAAIQSNPHFLDII</sequence>
<keyword evidence="1" id="KW-0812">Transmembrane</keyword>